<keyword evidence="4" id="KW-0808">Transferase</keyword>
<dbReference type="Gene3D" id="3.30.420.40">
    <property type="match status" value="2"/>
</dbReference>
<evidence type="ECO:0000259" key="13">
    <source>
        <dbReference type="Pfam" id="PF00370"/>
    </source>
</evidence>
<evidence type="ECO:0000256" key="3">
    <source>
        <dbReference type="ARBA" id="ARBA00022490"/>
    </source>
</evidence>
<dbReference type="GO" id="GO:1901135">
    <property type="term" value="P:carbohydrate derivative metabolic process"/>
    <property type="evidence" value="ECO:0007669"/>
    <property type="project" value="UniProtKB-ARBA"/>
</dbReference>
<dbReference type="GO" id="GO:0005829">
    <property type="term" value="C:cytosol"/>
    <property type="evidence" value="ECO:0007669"/>
    <property type="project" value="TreeGrafter"/>
</dbReference>
<dbReference type="EC" id="2.7.1.14" evidence="10"/>
<comment type="similarity">
    <text evidence="2">Belongs to the FGGY kinase family.</text>
</comment>
<dbReference type="SUPFAM" id="SSF53067">
    <property type="entry name" value="Actin-like ATPase domain"/>
    <property type="match status" value="2"/>
</dbReference>
<evidence type="ECO:0000256" key="5">
    <source>
        <dbReference type="ARBA" id="ARBA00022741"/>
    </source>
</evidence>
<dbReference type="InterPro" id="IPR018484">
    <property type="entry name" value="FGGY_N"/>
</dbReference>
<dbReference type="OrthoDB" id="10264182at2759"/>
<evidence type="ECO:0000256" key="6">
    <source>
        <dbReference type="ARBA" id="ARBA00022777"/>
    </source>
</evidence>
<evidence type="ECO:0000256" key="11">
    <source>
        <dbReference type="ARBA" id="ARBA00069425"/>
    </source>
</evidence>
<keyword evidence="3" id="KW-0963">Cytoplasm</keyword>
<evidence type="ECO:0000256" key="4">
    <source>
        <dbReference type="ARBA" id="ARBA00022679"/>
    </source>
</evidence>
<organism evidence="14 15">
    <name type="scientific">Trichonephila inaurata madagascariensis</name>
    <dbReference type="NCBI Taxonomy" id="2747483"/>
    <lineage>
        <taxon>Eukaryota</taxon>
        <taxon>Metazoa</taxon>
        <taxon>Ecdysozoa</taxon>
        <taxon>Arthropoda</taxon>
        <taxon>Chelicerata</taxon>
        <taxon>Arachnida</taxon>
        <taxon>Araneae</taxon>
        <taxon>Araneomorphae</taxon>
        <taxon>Entelegynae</taxon>
        <taxon>Araneoidea</taxon>
        <taxon>Nephilidae</taxon>
        <taxon>Trichonephila</taxon>
        <taxon>Trichonephila inaurata</taxon>
    </lineage>
</organism>
<evidence type="ECO:0000256" key="8">
    <source>
        <dbReference type="ARBA" id="ARBA00052736"/>
    </source>
</evidence>
<dbReference type="Pfam" id="PF00370">
    <property type="entry name" value="FGGY_N"/>
    <property type="match status" value="1"/>
</dbReference>
<dbReference type="AlphaFoldDB" id="A0A8X6MIK9"/>
<sequence>MSGPQTSPGKQPPHLVLGIDIGTTTVKVCLVSAHNRQVVQSGSRETKSSLASELGPLGSEQDVHKICTALQFCVSRLPKESLVRVTHVAVSGQMHGCVLWKKGNGWKRNNFGRYETEQVSVLYTWQDGRCSEEFLASLPKPDSHLRLSAGHGCATMLWLARNKPDLVAEYDAAGTVQDLVVAMIAGLEQPVMSAQNAAGWGYFDTETRTWNIDRLKEAGFPLHLLPEVTIAGNIVGRMPCAWYGIPEGTPVFAALGDLQCSVFSSMETDHDAVMNLSTSAQLSFLLPEDFKPPPSVSTSPIEYFPYFKGRYLAVAASLNGGNVLAAFVKMLQQWTHELGLGVPETKIWERITALAQDDTSTDTEMDICPTLYGERHLYGEQRAVVRNIDPYSLGLGKVSRSLFRGLIANLRSMMPREVLVEAGIERIIGSGTALTRNPVLQKELETQYDLPVVYGTGADAAVGVALAVLPYL</sequence>
<keyword evidence="5" id="KW-0547">Nucleotide-binding</keyword>
<dbReference type="EMBL" id="BMAV01026989">
    <property type="protein sequence ID" value="GFS55072.1"/>
    <property type="molecule type" value="Genomic_DNA"/>
</dbReference>
<gene>
    <name evidence="14" type="primary">Shpk</name>
    <name evidence="14" type="ORF">TNIN_277451</name>
</gene>
<dbReference type="GO" id="GO:0006163">
    <property type="term" value="P:purine nucleotide metabolic process"/>
    <property type="evidence" value="ECO:0007669"/>
    <property type="project" value="UniProtKB-ARBA"/>
</dbReference>
<keyword evidence="7" id="KW-0067">ATP-binding</keyword>
<name>A0A8X6MIK9_9ARAC</name>
<dbReference type="FunFam" id="3.30.420.40:FF:000111">
    <property type="entry name" value="Sedoheptulokinase"/>
    <property type="match status" value="1"/>
</dbReference>
<dbReference type="GO" id="GO:0046496">
    <property type="term" value="P:nicotinamide nucleotide metabolic process"/>
    <property type="evidence" value="ECO:0007669"/>
    <property type="project" value="UniProtKB-ARBA"/>
</dbReference>
<keyword evidence="15" id="KW-1185">Reference proteome</keyword>
<dbReference type="GO" id="GO:0050277">
    <property type="term" value="F:sedoheptulokinase activity"/>
    <property type="evidence" value="ECO:0007669"/>
    <property type="project" value="UniProtKB-EC"/>
</dbReference>
<dbReference type="PANTHER" id="PTHR10196:SF67">
    <property type="entry name" value="SEDOHEPTULOKINASE"/>
    <property type="match status" value="1"/>
</dbReference>
<dbReference type="FunFam" id="3.30.420.40:FF:000132">
    <property type="entry name" value="Sedoheptulokinase"/>
    <property type="match status" value="1"/>
</dbReference>
<comment type="subcellular location">
    <subcellularLocation>
        <location evidence="1">Cytoplasm</location>
    </subcellularLocation>
</comment>
<dbReference type="GO" id="GO:0071222">
    <property type="term" value="P:cellular response to lipopolysaccharide"/>
    <property type="evidence" value="ECO:0007669"/>
    <property type="project" value="TreeGrafter"/>
</dbReference>
<feature type="domain" description="Carbohydrate kinase FGGY N-terminal" evidence="13">
    <location>
        <begin position="16"/>
        <end position="263"/>
    </location>
</feature>
<dbReference type="InterPro" id="IPR043129">
    <property type="entry name" value="ATPase_NBD"/>
</dbReference>
<comment type="function">
    <text evidence="9">Acts as a modulator of macrophage activation through control of glucose metabolism.</text>
</comment>
<evidence type="ECO:0000313" key="15">
    <source>
        <dbReference type="Proteomes" id="UP000886998"/>
    </source>
</evidence>
<protein>
    <recommendedName>
        <fullName evidence="11">Sedoheptulokinase</fullName>
        <ecNumber evidence="10">2.7.1.14</ecNumber>
    </recommendedName>
    <alternativeName>
        <fullName evidence="12">Carbohydrate kinase-like protein</fullName>
    </alternativeName>
</protein>
<dbReference type="GO" id="GO:0005524">
    <property type="term" value="F:ATP binding"/>
    <property type="evidence" value="ECO:0007669"/>
    <property type="project" value="UniProtKB-KW"/>
</dbReference>
<keyword evidence="6" id="KW-0418">Kinase</keyword>
<accession>A0A8X6MIK9</accession>
<proteinExistence type="inferred from homology"/>
<comment type="caution">
    <text evidence="14">The sequence shown here is derived from an EMBL/GenBank/DDBJ whole genome shotgun (WGS) entry which is preliminary data.</text>
</comment>
<evidence type="ECO:0000256" key="10">
    <source>
        <dbReference type="ARBA" id="ARBA00066341"/>
    </source>
</evidence>
<evidence type="ECO:0000256" key="9">
    <source>
        <dbReference type="ARBA" id="ARBA00057196"/>
    </source>
</evidence>
<evidence type="ECO:0000256" key="7">
    <source>
        <dbReference type="ARBA" id="ARBA00022840"/>
    </source>
</evidence>
<dbReference type="CDD" id="cd07777">
    <property type="entry name" value="ASKHA_NBD_FGGY_SHK"/>
    <property type="match status" value="1"/>
</dbReference>
<dbReference type="GO" id="GO:0006071">
    <property type="term" value="P:glycerol metabolic process"/>
    <property type="evidence" value="ECO:0007669"/>
    <property type="project" value="TreeGrafter"/>
</dbReference>
<dbReference type="GO" id="GO:0006091">
    <property type="term" value="P:generation of precursor metabolites and energy"/>
    <property type="evidence" value="ECO:0007669"/>
    <property type="project" value="UniProtKB-ARBA"/>
</dbReference>
<evidence type="ECO:0000256" key="1">
    <source>
        <dbReference type="ARBA" id="ARBA00004496"/>
    </source>
</evidence>
<dbReference type="PANTHER" id="PTHR10196">
    <property type="entry name" value="SUGAR KINASE"/>
    <property type="match status" value="1"/>
</dbReference>
<evidence type="ECO:0000256" key="12">
    <source>
        <dbReference type="ARBA" id="ARBA00076706"/>
    </source>
</evidence>
<evidence type="ECO:0000256" key="2">
    <source>
        <dbReference type="ARBA" id="ARBA00009156"/>
    </source>
</evidence>
<dbReference type="Proteomes" id="UP000886998">
    <property type="component" value="Unassembled WGS sequence"/>
</dbReference>
<evidence type="ECO:0000313" key="14">
    <source>
        <dbReference type="EMBL" id="GFS55072.1"/>
    </source>
</evidence>
<comment type="catalytic activity">
    <reaction evidence="8">
        <text>sedoheptulose + ATP = D-sedoheptulose 7-phosphate + ADP + H(+)</text>
        <dbReference type="Rhea" id="RHEA:23844"/>
        <dbReference type="ChEBI" id="CHEBI:15378"/>
        <dbReference type="ChEBI" id="CHEBI:16802"/>
        <dbReference type="ChEBI" id="CHEBI:30616"/>
        <dbReference type="ChEBI" id="CHEBI:57483"/>
        <dbReference type="ChEBI" id="CHEBI:456216"/>
        <dbReference type="EC" id="2.7.1.14"/>
    </reaction>
</comment>
<reference evidence="14" key="1">
    <citation type="submission" date="2020-08" db="EMBL/GenBank/DDBJ databases">
        <title>Multicomponent nature underlies the extraordinary mechanical properties of spider dragline silk.</title>
        <authorList>
            <person name="Kono N."/>
            <person name="Nakamura H."/>
            <person name="Mori M."/>
            <person name="Yoshida Y."/>
            <person name="Ohtoshi R."/>
            <person name="Malay A.D."/>
            <person name="Moran D.A.P."/>
            <person name="Tomita M."/>
            <person name="Numata K."/>
            <person name="Arakawa K."/>
        </authorList>
    </citation>
    <scope>NUCLEOTIDE SEQUENCE</scope>
</reference>